<dbReference type="Proteomes" id="UP000176944">
    <property type="component" value="Chromosome"/>
</dbReference>
<dbReference type="EMBL" id="CP017708">
    <property type="protein sequence ID" value="WAN69272.1"/>
    <property type="molecule type" value="Genomic_DNA"/>
</dbReference>
<accession>A0A9Q9STE6</accession>
<gene>
    <name evidence="1" type="ORF">BJP36_43720</name>
</gene>
<organism evidence="1">
    <name type="scientific">Moorena producens (strain JHB)</name>
    <dbReference type="NCBI Taxonomy" id="1454205"/>
    <lineage>
        <taxon>Bacteria</taxon>
        <taxon>Bacillati</taxon>
        <taxon>Cyanobacteriota</taxon>
        <taxon>Cyanophyceae</taxon>
        <taxon>Coleofasciculales</taxon>
        <taxon>Coleofasciculaceae</taxon>
        <taxon>Moorena</taxon>
    </lineage>
</organism>
<name>A0A9Q9STE6_MOOP1</name>
<sequence>MVSVVNMVSVVSVGWQEAKGKRQKLTIAVSSLMRYTGFSPVPCSLFPVP</sequence>
<proteinExistence type="predicted"/>
<reference evidence="1" key="2">
    <citation type="submission" date="2022-10" db="EMBL/GenBank/DDBJ databases">
        <authorList>
            <person name="Ngo T.-E."/>
        </authorList>
    </citation>
    <scope>NUCLEOTIDE SEQUENCE</scope>
    <source>
        <strain evidence="1">JHB</strain>
    </source>
</reference>
<evidence type="ECO:0000313" key="1">
    <source>
        <dbReference type="EMBL" id="WAN69272.1"/>
    </source>
</evidence>
<reference evidence="1" key="1">
    <citation type="journal article" date="2017" name="Proc. Natl. Acad. Sci. U.S.A.">
        <title>Comparative genomics uncovers the prolific and distinctive metabolic potential of the cyanobacterial genus Moorea.</title>
        <authorList>
            <person name="Leao T."/>
            <person name="Castelao G."/>
            <person name="Korobeynikov A."/>
            <person name="Monroe E.A."/>
            <person name="Podell S."/>
            <person name="Glukhov E."/>
            <person name="Allen E.E."/>
            <person name="Gerwick W.H."/>
            <person name="Gerwick L."/>
        </authorList>
    </citation>
    <scope>NUCLEOTIDE SEQUENCE</scope>
    <source>
        <strain evidence="1">JHB</strain>
    </source>
</reference>
<protein>
    <submittedName>
        <fullName evidence="1">Uncharacterized protein</fullName>
    </submittedName>
</protein>
<dbReference type="AlphaFoldDB" id="A0A9Q9STE6"/>